<comment type="caution">
    <text evidence="2">The sequence shown here is derived from an EMBL/GenBank/DDBJ whole genome shotgun (WGS) entry which is preliminary data.</text>
</comment>
<feature type="transmembrane region" description="Helical" evidence="1">
    <location>
        <begin position="22"/>
        <end position="43"/>
    </location>
</feature>
<feature type="transmembrane region" description="Helical" evidence="1">
    <location>
        <begin position="50"/>
        <end position="70"/>
    </location>
</feature>
<dbReference type="Proteomes" id="UP001501310">
    <property type="component" value="Unassembled WGS sequence"/>
</dbReference>
<evidence type="ECO:0000256" key="1">
    <source>
        <dbReference type="SAM" id="Phobius"/>
    </source>
</evidence>
<organism evidence="2 3">
    <name type="scientific">Sphingomonas humi</name>
    <dbReference type="NCBI Taxonomy" id="335630"/>
    <lineage>
        <taxon>Bacteria</taxon>
        <taxon>Pseudomonadati</taxon>
        <taxon>Pseudomonadota</taxon>
        <taxon>Alphaproteobacteria</taxon>
        <taxon>Sphingomonadales</taxon>
        <taxon>Sphingomonadaceae</taxon>
        <taxon>Sphingomonas</taxon>
    </lineage>
</organism>
<protein>
    <submittedName>
        <fullName evidence="2">Uncharacterized protein</fullName>
    </submittedName>
</protein>
<keyword evidence="1" id="KW-0812">Transmembrane</keyword>
<keyword evidence="3" id="KW-1185">Reference proteome</keyword>
<name>A0ABP7S8I1_9SPHN</name>
<accession>A0ABP7S8I1</accession>
<evidence type="ECO:0000313" key="3">
    <source>
        <dbReference type="Proteomes" id="UP001501310"/>
    </source>
</evidence>
<dbReference type="EMBL" id="BAAAZD010000002">
    <property type="protein sequence ID" value="GAA4008102.1"/>
    <property type="molecule type" value="Genomic_DNA"/>
</dbReference>
<sequence length="111" mass="11493">MALLGSFLTVWATIVHDDGSAAAQFMILLAIPATGFAATFRAVGWARGMVAVAMMQLALGALTLTAPITATIPGEIARAIVATTVLTGFWLVSAAFFVRAARADAPQTERA</sequence>
<feature type="transmembrane region" description="Helical" evidence="1">
    <location>
        <begin position="76"/>
        <end position="98"/>
    </location>
</feature>
<keyword evidence="1" id="KW-1133">Transmembrane helix</keyword>
<keyword evidence="1" id="KW-0472">Membrane</keyword>
<gene>
    <name evidence="2" type="ORF">GCM10022211_22000</name>
</gene>
<evidence type="ECO:0000313" key="2">
    <source>
        <dbReference type="EMBL" id="GAA4008102.1"/>
    </source>
</evidence>
<reference evidence="3" key="1">
    <citation type="journal article" date="2019" name="Int. J. Syst. Evol. Microbiol.">
        <title>The Global Catalogue of Microorganisms (GCM) 10K type strain sequencing project: providing services to taxonomists for standard genome sequencing and annotation.</title>
        <authorList>
            <consortium name="The Broad Institute Genomics Platform"/>
            <consortium name="The Broad Institute Genome Sequencing Center for Infectious Disease"/>
            <person name="Wu L."/>
            <person name="Ma J."/>
        </authorList>
    </citation>
    <scope>NUCLEOTIDE SEQUENCE [LARGE SCALE GENOMIC DNA]</scope>
    <source>
        <strain evidence="3">JCM 16603</strain>
    </source>
</reference>
<proteinExistence type="predicted"/>